<proteinExistence type="predicted"/>
<evidence type="ECO:0000313" key="3">
    <source>
        <dbReference type="Proteomes" id="UP000290407"/>
    </source>
</evidence>
<feature type="chain" id="PRO_5020921826" evidence="1">
    <location>
        <begin position="25"/>
        <end position="180"/>
    </location>
</feature>
<dbReference type="Proteomes" id="UP000290407">
    <property type="component" value="Unassembled WGS sequence"/>
</dbReference>
<sequence>MQRQQIQPYLLVLGLALTLSSCFTEPNYSNVPEISFDRVDRYTIEGGQGVGRSRRDSVIVVINFKDGDGNLGNDIPISKPDSARYASNGGWGNYRIRTFRLINRQYVEVPLTVNRTLYFPDLAKGKPSGAIEGPLEFDQIFQYGNSFQIYPTKFQIQIRDRDLNESNVIETDTVWLPYPR</sequence>
<name>A0A4Q2US09_9BACT</name>
<organism evidence="2 3">
    <name type="scientific">Spirosoma sordidisoli</name>
    <dbReference type="NCBI Taxonomy" id="2502893"/>
    <lineage>
        <taxon>Bacteria</taxon>
        <taxon>Pseudomonadati</taxon>
        <taxon>Bacteroidota</taxon>
        <taxon>Cytophagia</taxon>
        <taxon>Cytophagales</taxon>
        <taxon>Cytophagaceae</taxon>
        <taxon>Spirosoma</taxon>
    </lineage>
</organism>
<accession>A0A4Q2US09</accession>
<evidence type="ECO:0000256" key="1">
    <source>
        <dbReference type="SAM" id="SignalP"/>
    </source>
</evidence>
<keyword evidence="1" id="KW-0732">Signal</keyword>
<keyword evidence="3" id="KW-1185">Reference proteome</keyword>
<evidence type="ECO:0000313" key="2">
    <source>
        <dbReference type="EMBL" id="RYC71832.1"/>
    </source>
</evidence>
<protein>
    <submittedName>
        <fullName evidence="2">Uncharacterized protein</fullName>
    </submittedName>
</protein>
<comment type="caution">
    <text evidence="2">The sequence shown here is derived from an EMBL/GenBank/DDBJ whole genome shotgun (WGS) entry which is preliminary data.</text>
</comment>
<dbReference type="RefSeq" id="WP_129600842.1">
    <property type="nucleotide sequence ID" value="NZ_SBLB01000001.1"/>
</dbReference>
<dbReference type="PROSITE" id="PS51257">
    <property type="entry name" value="PROKAR_LIPOPROTEIN"/>
    <property type="match status" value="1"/>
</dbReference>
<gene>
    <name evidence="2" type="ORF">EQG79_06805</name>
</gene>
<dbReference type="AlphaFoldDB" id="A0A4Q2US09"/>
<feature type="signal peptide" evidence="1">
    <location>
        <begin position="1"/>
        <end position="24"/>
    </location>
</feature>
<reference evidence="2 3" key="1">
    <citation type="submission" date="2019-01" db="EMBL/GenBank/DDBJ databases">
        <title>Spirosoma flava sp. nov., a propanil-degrading bacterium isolated from herbicide-contaminated soil.</title>
        <authorList>
            <person name="Zhang L."/>
            <person name="Jiang J.-D."/>
        </authorList>
    </citation>
    <scope>NUCLEOTIDE SEQUENCE [LARGE SCALE GENOMIC DNA]</scope>
    <source>
        <strain evidence="2 3">TY50</strain>
    </source>
</reference>
<dbReference type="EMBL" id="SBLB01000001">
    <property type="protein sequence ID" value="RYC71832.1"/>
    <property type="molecule type" value="Genomic_DNA"/>
</dbReference>